<evidence type="ECO:0000313" key="2">
    <source>
        <dbReference type="EMBL" id="CAK9086685.1"/>
    </source>
</evidence>
<gene>
    <name evidence="2" type="ORF">CCMP2556_LOCUS41979</name>
    <name evidence="3" type="ORF">CCMP2556_LOCUS50110</name>
</gene>
<protein>
    <submittedName>
        <fullName evidence="3">Uncharacterized protein</fullName>
    </submittedName>
</protein>
<evidence type="ECO:0000256" key="1">
    <source>
        <dbReference type="SAM" id="Phobius"/>
    </source>
</evidence>
<evidence type="ECO:0000313" key="4">
    <source>
        <dbReference type="Proteomes" id="UP001642484"/>
    </source>
</evidence>
<dbReference type="EMBL" id="CAXAMN010026973">
    <property type="protein sequence ID" value="CAK9107358.1"/>
    <property type="molecule type" value="Genomic_DNA"/>
</dbReference>
<sequence>MKVMNDKVVPDACKQLDKITKMNLLLRCGQLGSTDDRLGCGFSAYGIFKTCSSRRRATFCLLRKLTTPGSFWSGLLTLWSLSAGTMLILMNSEYFDLITAGLCHMSWFITHMEMAGC</sequence>
<dbReference type="EMBL" id="CAXAMN010024439">
    <property type="protein sequence ID" value="CAK9086685.1"/>
    <property type="molecule type" value="Genomic_DNA"/>
</dbReference>
<keyword evidence="4" id="KW-1185">Reference proteome</keyword>
<proteinExistence type="predicted"/>
<keyword evidence="1" id="KW-0472">Membrane</keyword>
<keyword evidence="1" id="KW-0812">Transmembrane</keyword>
<accession>A0ABP0S4R4</accession>
<name>A0ABP0S4R4_9DINO</name>
<dbReference type="Proteomes" id="UP001642484">
    <property type="component" value="Unassembled WGS sequence"/>
</dbReference>
<organism evidence="3 4">
    <name type="scientific">Durusdinium trenchii</name>
    <dbReference type="NCBI Taxonomy" id="1381693"/>
    <lineage>
        <taxon>Eukaryota</taxon>
        <taxon>Sar</taxon>
        <taxon>Alveolata</taxon>
        <taxon>Dinophyceae</taxon>
        <taxon>Suessiales</taxon>
        <taxon>Symbiodiniaceae</taxon>
        <taxon>Durusdinium</taxon>
    </lineage>
</organism>
<comment type="caution">
    <text evidence="3">The sequence shown here is derived from an EMBL/GenBank/DDBJ whole genome shotgun (WGS) entry which is preliminary data.</text>
</comment>
<evidence type="ECO:0000313" key="3">
    <source>
        <dbReference type="EMBL" id="CAK9107358.1"/>
    </source>
</evidence>
<feature type="transmembrane region" description="Helical" evidence="1">
    <location>
        <begin position="71"/>
        <end position="90"/>
    </location>
</feature>
<keyword evidence="1" id="KW-1133">Transmembrane helix</keyword>
<reference evidence="3 4" key="1">
    <citation type="submission" date="2024-02" db="EMBL/GenBank/DDBJ databases">
        <authorList>
            <person name="Chen Y."/>
            <person name="Shah S."/>
            <person name="Dougan E. K."/>
            <person name="Thang M."/>
            <person name="Chan C."/>
        </authorList>
    </citation>
    <scope>NUCLEOTIDE SEQUENCE [LARGE SCALE GENOMIC DNA]</scope>
</reference>